<feature type="compositionally biased region" description="Basic and acidic residues" evidence="1">
    <location>
        <begin position="227"/>
        <end position="240"/>
    </location>
</feature>
<dbReference type="Pfam" id="PF11223">
    <property type="entry name" value="DUF3020"/>
    <property type="match status" value="1"/>
</dbReference>
<organism evidence="3 4">
    <name type="scientific">Phycomyces blakesleeanus</name>
    <dbReference type="NCBI Taxonomy" id="4837"/>
    <lineage>
        <taxon>Eukaryota</taxon>
        <taxon>Fungi</taxon>
        <taxon>Fungi incertae sedis</taxon>
        <taxon>Mucoromycota</taxon>
        <taxon>Mucoromycotina</taxon>
        <taxon>Mucoromycetes</taxon>
        <taxon>Mucorales</taxon>
        <taxon>Phycomycetaceae</taxon>
        <taxon>Phycomyces</taxon>
    </lineage>
</organism>
<comment type="caution">
    <text evidence="3">The sequence shown here is derived from an EMBL/GenBank/DDBJ whole genome shotgun (WGS) entry which is preliminary data.</text>
</comment>
<feature type="region of interest" description="Disordered" evidence="1">
    <location>
        <begin position="1"/>
        <end position="31"/>
    </location>
</feature>
<protein>
    <recommendedName>
        <fullName evidence="2">DUF3020 domain-containing protein</fullName>
    </recommendedName>
</protein>
<feature type="domain" description="DUF3020" evidence="2">
    <location>
        <begin position="15"/>
        <end position="63"/>
    </location>
</feature>
<feature type="compositionally biased region" description="Basic and acidic residues" evidence="1">
    <location>
        <begin position="69"/>
        <end position="80"/>
    </location>
</feature>
<evidence type="ECO:0000256" key="1">
    <source>
        <dbReference type="SAM" id="MobiDB-lite"/>
    </source>
</evidence>
<dbReference type="EMBL" id="JBCLYO010000003">
    <property type="protein sequence ID" value="KAL0091602.1"/>
    <property type="molecule type" value="Genomic_DNA"/>
</dbReference>
<proteinExistence type="predicted"/>
<dbReference type="InterPro" id="IPR021386">
    <property type="entry name" value="SPP41_DUF3020"/>
</dbReference>
<gene>
    <name evidence="3" type="ORF">J3Q64DRAFT_1724492</name>
</gene>
<dbReference type="Proteomes" id="UP001448207">
    <property type="component" value="Unassembled WGS sequence"/>
</dbReference>
<feature type="compositionally biased region" description="Gly residues" evidence="1">
    <location>
        <begin position="88"/>
        <end position="99"/>
    </location>
</feature>
<accession>A0ABR3B6A6</accession>
<sequence>MLKRELMNQKVRADNRERKKRWRVHNEERNKDNDLRCRVNKRAVKLFGKDDSEHKLRWVEDEFQKRRAKRQEKQRLKHAVDGAMGASTGMGSGNHGGNGNPETIDFSAIASAAAAAAQQAQSGAPTMQTLQEADYITMFSNFNSNIAAAIKAQEHSQFSDQLLELLRQQQQPQAGQGMSQPQEYTPPSPKDEKSNSNQQQSPTDQNIPPEEKLASGLLGSGSPQEGSENRAPEEAKEPSDGKGQPSGDYPMDAVLTLMQLNAGWRQ</sequence>
<feature type="compositionally biased region" description="Polar residues" evidence="1">
    <location>
        <begin position="195"/>
        <end position="206"/>
    </location>
</feature>
<reference evidence="3 4" key="1">
    <citation type="submission" date="2024-04" db="EMBL/GenBank/DDBJ databases">
        <title>Symmetric and asymmetric DNA N6-adenine methylation regulates different biological responses in Mucorales.</title>
        <authorList>
            <consortium name="Lawrence Berkeley National Laboratory"/>
            <person name="Lax C."/>
            <person name="Mondo S.J."/>
            <person name="Osorio-Concepcion M."/>
            <person name="Muszewska A."/>
            <person name="Corrochano-Luque M."/>
            <person name="Gutierrez G."/>
            <person name="Riley R."/>
            <person name="Lipzen A."/>
            <person name="Guo J."/>
            <person name="Hundley H."/>
            <person name="Amirebrahimi M."/>
            <person name="Ng V."/>
            <person name="Lorenzo-Gutierrez D."/>
            <person name="Binder U."/>
            <person name="Yang J."/>
            <person name="Song Y."/>
            <person name="Canovas D."/>
            <person name="Navarro E."/>
            <person name="Freitag M."/>
            <person name="Gabaldon T."/>
            <person name="Grigoriev I.V."/>
            <person name="Corrochano L.M."/>
            <person name="Nicolas F.E."/>
            <person name="Garre V."/>
        </authorList>
    </citation>
    <scope>NUCLEOTIDE SEQUENCE [LARGE SCALE GENOMIC DNA]</scope>
    <source>
        <strain evidence="3 4">L51</strain>
    </source>
</reference>
<evidence type="ECO:0000259" key="2">
    <source>
        <dbReference type="Pfam" id="PF11223"/>
    </source>
</evidence>
<feature type="region of interest" description="Disordered" evidence="1">
    <location>
        <begin position="169"/>
        <end position="254"/>
    </location>
</feature>
<feature type="compositionally biased region" description="Basic and acidic residues" evidence="1">
    <location>
        <begin position="1"/>
        <end position="17"/>
    </location>
</feature>
<evidence type="ECO:0000313" key="3">
    <source>
        <dbReference type="EMBL" id="KAL0091602.1"/>
    </source>
</evidence>
<keyword evidence="4" id="KW-1185">Reference proteome</keyword>
<name>A0ABR3B6A6_PHYBL</name>
<feature type="compositionally biased region" description="Low complexity" evidence="1">
    <location>
        <begin position="169"/>
        <end position="182"/>
    </location>
</feature>
<evidence type="ECO:0000313" key="4">
    <source>
        <dbReference type="Proteomes" id="UP001448207"/>
    </source>
</evidence>
<feature type="region of interest" description="Disordered" evidence="1">
    <location>
        <begin position="69"/>
        <end position="104"/>
    </location>
</feature>